<organism evidence="6 7">
    <name type="scientific">Duncaniella muris</name>
    <dbReference type="NCBI Taxonomy" id="2094150"/>
    <lineage>
        <taxon>Bacteria</taxon>
        <taxon>Pseudomonadati</taxon>
        <taxon>Bacteroidota</taxon>
        <taxon>Bacteroidia</taxon>
        <taxon>Bacteroidales</taxon>
        <taxon>Muribaculaceae</taxon>
        <taxon>Duncaniella</taxon>
    </lineage>
</organism>
<evidence type="ECO:0000256" key="4">
    <source>
        <dbReference type="ARBA" id="ARBA00023002"/>
    </source>
</evidence>
<keyword evidence="4" id="KW-0560">Oxidoreductase</keyword>
<dbReference type="InterPro" id="IPR050085">
    <property type="entry name" value="AGPR"/>
</dbReference>
<dbReference type="SMART" id="SM00859">
    <property type="entry name" value="Semialdhyde_dh"/>
    <property type="match status" value="1"/>
</dbReference>
<dbReference type="AlphaFoldDB" id="A0A2V1IQ24"/>
<evidence type="ECO:0000313" key="7">
    <source>
        <dbReference type="Proteomes" id="UP000244905"/>
    </source>
</evidence>
<dbReference type="SUPFAM" id="SSF55347">
    <property type="entry name" value="Glyceraldehyde-3-phosphate dehydrogenase-like, C-terminal domain"/>
    <property type="match status" value="1"/>
</dbReference>
<dbReference type="InterPro" id="IPR000534">
    <property type="entry name" value="Semialdehyde_DH_NAD-bd"/>
</dbReference>
<dbReference type="PANTHER" id="PTHR32338:SF10">
    <property type="entry name" value="N-ACETYL-GAMMA-GLUTAMYL-PHOSPHATE REDUCTASE, CHLOROPLASTIC-RELATED"/>
    <property type="match status" value="1"/>
</dbReference>
<dbReference type="Proteomes" id="UP000244905">
    <property type="component" value="Unassembled WGS sequence"/>
</dbReference>
<comment type="caution">
    <text evidence="6">The sequence shown here is derived from an EMBL/GenBank/DDBJ whole genome shotgun (WGS) entry which is preliminary data.</text>
</comment>
<dbReference type="InterPro" id="IPR058924">
    <property type="entry name" value="AGPR_dimerisation_dom"/>
</dbReference>
<dbReference type="Pfam" id="PF22698">
    <property type="entry name" value="Semialdhyde_dhC_1"/>
    <property type="match status" value="1"/>
</dbReference>
<dbReference type="GO" id="GO:0006526">
    <property type="term" value="P:L-arginine biosynthetic process"/>
    <property type="evidence" value="ECO:0007669"/>
    <property type="project" value="UniProtKB-KW"/>
</dbReference>
<dbReference type="NCBIfam" id="TIGR01850">
    <property type="entry name" value="argC"/>
    <property type="match status" value="1"/>
</dbReference>
<gene>
    <name evidence="6" type="ORF">C5O23_07700</name>
</gene>
<keyword evidence="1" id="KW-0055">Arginine biosynthesis</keyword>
<dbReference type="PANTHER" id="PTHR32338">
    <property type="entry name" value="N-ACETYL-GAMMA-GLUTAMYL-PHOSPHATE REDUCTASE, CHLOROPLASTIC-RELATED-RELATED"/>
    <property type="match status" value="1"/>
</dbReference>
<feature type="domain" description="Semialdehyde dehydrogenase NAD-binding" evidence="5">
    <location>
        <begin position="3"/>
        <end position="124"/>
    </location>
</feature>
<keyword evidence="2" id="KW-0028">Amino-acid biosynthesis</keyword>
<dbReference type="GO" id="GO:0051287">
    <property type="term" value="F:NAD binding"/>
    <property type="evidence" value="ECO:0007669"/>
    <property type="project" value="InterPro"/>
</dbReference>
<dbReference type="Gene3D" id="3.30.360.10">
    <property type="entry name" value="Dihydrodipicolinate Reductase, domain 2"/>
    <property type="match status" value="1"/>
</dbReference>
<dbReference type="GO" id="GO:0003942">
    <property type="term" value="F:N-acetyl-gamma-glutamyl-phosphate reductase activity"/>
    <property type="evidence" value="ECO:0007669"/>
    <property type="project" value="InterPro"/>
</dbReference>
<sequence>MIRVGIIGGSGYAAGELVRILLNHPDVELKWVHSRTVAGQRIVDVHQGLHGEIDMSFSNTIDLKNIDVLFCCRPAGKTREFIETHTIPEDLKIIDLARDHRIEDGSHDFIYGLSELNRKPMVRGAKHVANPGCLAMAVELSLIPLAKNLLLNSDIHTTIVTGATSEGAERRPTTHYAWRNDNMVVYRPFAHPQMPEILQVLRAMQQSFDSQIHMLPMRGSFSRGIMAVSYLDCPLELTEIIRIYSEYFADHNFTFITSKIPDLKDVVNTNKCIIHLDKIGGKLLITAVIDNLLKGGAGNAVHTMNLLFGLQETTGLTMKATGY</sequence>
<keyword evidence="3" id="KW-0521">NADP</keyword>
<dbReference type="Pfam" id="PF01118">
    <property type="entry name" value="Semialdhyde_dh"/>
    <property type="match status" value="1"/>
</dbReference>
<accession>A0A2V1IQ24</accession>
<dbReference type="InterPro" id="IPR036291">
    <property type="entry name" value="NAD(P)-bd_dom_sf"/>
</dbReference>
<proteinExistence type="predicted"/>
<evidence type="ECO:0000259" key="5">
    <source>
        <dbReference type="SMART" id="SM00859"/>
    </source>
</evidence>
<dbReference type="RefSeq" id="WP_107032366.1">
    <property type="nucleotide sequence ID" value="NZ_CAXHPX010000023.1"/>
</dbReference>
<evidence type="ECO:0000256" key="3">
    <source>
        <dbReference type="ARBA" id="ARBA00022857"/>
    </source>
</evidence>
<name>A0A2V1IQ24_9BACT</name>
<dbReference type="CDD" id="cd17895">
    <property type="entry name" value="AGPR_1_N"/>
    <property type="match status" value="1"/>
</dbReference>
<evidence type="ECO:0000256" key="2">
    <source>
        <dbReference type="ARBA" id="ARBA00022605"/>
    </source>
</evidence>
<dbReference type="SUPFAM" id="SSF51735">
    <property type="entry name" value="NAD(P)-binding Rossmann-fold domains"/>
    <property type="match status" value="1"/>
</dbReference>
<dbReference type="InterPro" id="IPR000706">
    <property type="entry name" value="AGPR_type-1"/>
</dbReference>
<dbReference type="EMBL" id="PUEC01000015">
    <property type="protein sequence ID" value="PWB02157.1"/>
    <property type="molecule type" value="Genomic_DNA"/>
</dbReference>
<keyword evidence="7" id="KW-1185">Reference proteome</keyword>
<dbReference type="GeneID" id="82526227"/>
<protein>
    <submittedName>
        <fullName evidence="6">N-acetyl-gamma-glutamyl-phosphate reductase</fullName>
    </submittedName>
</protein>
<evidence type="ECO:0000256" key="1">
    <source>
        <dbReference type="ARBA" id="ARBA00022571"/>
    </source>
</evidence>
<reference evidence="7" key="1">
    <citation type="submission" date="2018-02" db="EMBL/GenBank/DDBJ databases">
        <authorList>
            <person name="Clavel T."/>
            <person name="Strowig T."/>
        </authorList>
    </citation>
    <scope>NUCLEOTIDE SEQUENCE [LARGE SCALE GENOMIC DNA]</scope>
    <source>
        <strain evidence="7">DSM 103720</strain>
    </source>
</reference>
<dbReference type="Gene3D" id="3.40.50.720">
    <property type="entry name" value="NAD(P)-binding Rossmann-like Domain"/>
    <property type="match status" value="1"/>
</dbReference>
<dbReference type="GO" id="GO:0070401">
    <property type="term" value="F:NADP+ binding"/>
    <property type="evidence" value="ECO:0007669"/>
    <property type="project" value="InterPro"/>
</dbReference>
<evidence type="ECO:0000313" key="6">
    <source>
        <dbReference type="EMBL" id="PWB02157.1"/>
    </source>
</evidence>